<gene>
    <name evidence="10" type="ORF">EPA93_36860</name>
</gene>
<dbReference type="PANTHER" id="PTHR43798:SF33">
    <property type="entry name" value="HYDROLASE, PUTATIVE (AFU_ORTHOLOGUE AFUA_2G14860)-RELATED"/>
    <property type="match status" value="1"/>
</dbReference>
<keyword evidence="5 7" id="KW-0378">Hydrolase</keyword>
<comment type="similarity">
    <text evidence="2 7">Belongs to the peptidase S33 family.</text>
</comment>
<protein>
    <recommendedName>
        <fullName evidence="4">Proline iminopeptidase</fullName>
        <ecNumber evidence="3">3.4.11.5</ecNumber>
    </recommendedName>
    <alternativeName>
        <fullName evidence="6">Prolyl aminopeptidase</fullName>
    </alternativeName>
</protein>
<comment type="catalytic activity">
    <reaction evidence="1">
        <text>Release of N-terminal proline from a peptide.</text>
        <dbReference type="EC" id="3.4.11.5"/>
    </reaction>
</comment>
<dbReference type="PIRSF" id="PIRSF005539">
    <property type="entry name" value="Pept_S33_TRI_F1"/>
    <property type="match status" value="1"/>
</dbReference>
<evidence type="ECO:0000256" key="5">
    <source>
        <dbReference type="ARBA" id="ARBA00022801"/>
    </source>
</evidence>
<evidence type="ECO:0000256" key="7">
    <source>
        <dbReference type="PIRNR" id="PIRNR005539"/>
    </source>
</evidence>
<dbReference type="InterPro" id="IPR029058">
    <property type="entry name" value="AB_hydrolase_fold"/>
</dbReference>
<feature type="domain" description="AB hydrolase-1" evidence="9">
    <location>
        <begin position="34"/>
        <end position="279"/>
    </location>
</feature>
<evidence type="ECO:0000256" key="2">
    <source>
        <dbReference type="ARBA" id="ARBA00010088"/>
    </source>
</evidence>
<dbReference type="InterPro" id="IPR002410">
    <property type="entry name" value="Peptidase_S33"/>
</dbReference>
<dbReference type="Pfam" id="PF00561">
    <property type="entry name" value="Abhydrolase_1"/>
    <property type="match status" value="1"/>
</dbReference>
<dbReference type="PRINTS" id="PR00111">
    <property type="entry name" value="ABHYDROLASE"/>
</dbReference>
<dbReference type="KEGG" id="kbs:EPA93_36860"/>
<dbReference type="EC" id="3.4.11.5" evidence="3"/>
<dbReference type="SUPFAM" id="SSF53474">
    <property type="entry name" value="alpha/beta-Hydrolases"/>
    <property type="match status" value="1"/>
</dbReference>
<sequence length="299" mass="33467">MSSLRKQEGFIPVGDGYRVWYQIVGGGAEQEQIPILTVHGGPGVPHDYIEDMADLASASRRVIFYDQLGCGRSDCPDNPALWTIERSVGEIGIVRQALGLDKVHLWGQSFGGLFSIEYALQRPQGLVSLTLASSTSSIPLWVAEANRLRQDLPPDVQATLLRHEQAGTTDDPAYQQAAQVFNERHVLRLKPVPEHVQRANEQTGQVYYIMNGPSEFHVIGVIKDWDRTNRLGEIRVPTLITSGRYDESTPLINEVLHRGIVDSLWVIFEQSAHLAHVEERSLYMATMRAFLTRVEAQSK</sequence>
<dbReference type="GO" id="GO:0006508">
    <property type="term" value="P:proteolysis"/>
    <property type="evidence" value="ECO:0007669"/>
    <property type="project" value="InterPro"/>
</dbReference>
<evidence type="ECO:0000313" key="10">
    <source>
        <dbReference type="EMBL" id="QBD81252.1"/>
    </source>
</evidence>
<dbReference type="AlphaFoldDB" id="A0A4P6K0F1"/>
<proteinExistence type="inferred from homology"/>
<dbReference type="PANTHER" id="PTHR43798">
    <property type="entry name" value="MONOACYLGLYCEROL LIPASE"/>
    <property type="match status" value="1"/>
</dbReference>
<dbReference type="GO" id="GO:0016020">
    <property type="term" value="C:membrane"/>
    <property type="evidence" value="ECO:0007669"/>
    <property type="project" value="TreeGrafter"/>
</dbReference>
<evidence type="ECO:0000256" key="1">
    <source>
        <dbReference type="ARBA" id="ARBA00001585"/>
    </source>
</evidence>
<dbReference type="RefSeq" id="WP_129892313.1">
    <property type="nucleotide sequence ID" value="NZ_CP035758.1"/>
</dbReference>
<accession>A0A4P6K0F1</accession>
<dbReference type="OrthoDB" id="151598at2"/>
<evidence type="ECO:0000256" key="4">
    <source>
        <dbReference type="ARBA" id="ARBA00021843"/>
    </source>
</evidence>
<feature type="active site" description="Nucleophile" evidence="8">
    <location>
        <position position="109"/>
    </location>
</feature>
<evidence type="ECO:0000259" key="9">
    <source>
        <dbReference type="Pfam" id="PF00561"/>
    </source>
</evidence>
<dbReference type="InterPro" id="IPR000073">
    <property type="entry name" value="AB_hydrolase_1"/>
</dbReference>
<dbReference type="GO" id="GO:0004177">
    <property type="term" value="F:aminopeptidase activity"/>
    <property type="evidence" value="ECO:0007669"/>
    <property type="project" value="UniProtKB-EC"/>
</dbReference>
<organism evidence="10 11">
    <name type="scientific">Ktedonosporobacter rubrisoli</name>
    <dbReference type="NCBI Taxonomy" id="2509675"/>
    <lineage>
        <taxon>Bacteria</taxon>
        <taxon>Bacillati</taxon>
        <taxon>Chloroflexota</taxon>
        <taxon>Ktedonobacteria</taxon>
        <taxon>Ktedonobacterales</taxon>
        <taxon>Ktedonosporobacteraceae</taxon>
        <taxon>Ktedonosporobacter</taxon>
    </lineage>
</organism>
<dbReference type="NCBIfam" id="TIGR01250">
    <property type="entry name" value="pro_imino_pep_2"/>
    <property type="match status" value="1"/>
</dbReference>
<feature type="active site" description="Proton donor" evidence="8">
    <location>
        <position position="273"/>
    </location>
</feature>
<evidence type="ECO:0000256" key="8">
    <source>
        <dbReference type="PIRSR" id="PIRSR005539-1"/>
    </source>
</evidence>
<dbReference type="Proteomes" id="UP000290365">
    <property type="component" value="Chromosome"/>
</dbReference>
<dbReference type="InterPro" id="IPR050266">
    <property type="entry name" value="AB_hydrolase_sf"/>
</dbReference>
<dbReference type="InterPro" id="IPR005945">
    <property type="entry name" value="Pro_imino_pep"/>
</dbReference>
<reference evidence="10 11" key="1">
    <citation type="submission" date="2019-01" db="EMBL/GenBank/DDBJ databases">
        <title>Ktedonosporobacter rubrisoli SCAWS-G2.</title>
        <authorList>
            <person name="Huang Y."/>
            <person name="Yan B."/>
        </authorList>
    </citation>
    <scope>NUCLEOTIDE SEQUENCE [LARGE SCALE GENOMIC DNA]</scope>
    <source>
        <strain evidence="10 11">SCAWS-G2</strain>
    </source>
</reference>
<keyword evidence="11" id="KW-1185">Reference proteome</keyword>
<dbReference type="EMBL" id="CP035758">
    <property type="protein sequence ID" value="QBD81252.1"/>
    <property type="molecule type" value="Genomic_DNA"/>
</dbReference>
<dbReference type="PRINTS" id="PR00793">
    <property type="entry name" value="PROAMNOPTASE"/>
</dbReference>
<name>A0A4P6K0F1_KTERU</name>
<evidence type="ECO:0000313" key="11">
    <source>
        <dbReference type="Proteomes" id="UP000290365"/>
    </source>
</evidence>
<evidence type="ECO:0000256" key="6">
    <source>
        <dbReference type="ARBA" id="ARBA00029605"/>
    </source>
</evidence>
<feature type="active site" evidence="8">
    <location>
        <position position="246"/>
    </location>
</feature>
<evidence type="ECO:0000256" key="3">
    <source>
        <dbReference type="ARBA" id="ARBA00012568"/>
    </source>
</evidence>
<dbReference type="Gene3D" id="3.40.50.1820">
    <property type="entry name" value="alpha/beta hydrolase"/>
    <property type="match status" value="1"/>
</dbReference>